<dbReference type="InterPro" id="IPR005828">
    <property type="entry name" value="MFS_sugar_transport-like"/>
</dbReference>
<accession>A0ABD0S7V3</accession>
<feature type="transmembrane region" description="Helical" evidence="8">
    <location>
        <begin position="111"/>
        <end position="133"/>
    </location>
</feature>
<dbReference type="PANTHER" id="PTHR48021">
    <property type="match status" value="1"/>
</dbReference>
<keyword evidence="6 8" id="KW-1133">Transmembrane helix</keyword>
<dbReference type="InterPro" id="IPR050549">
    <property type="entry name" value="MFS_Trehalose_Transporter"/>
</dbReference>
<feature type="transmembrane region" description="Helical" evidence="8">
    <location>
        <begin position="406"/>
        <end position="433"/>
    </location>
</feature>
<dbReference type="InterPro" id="IPR020846">
    <property type="entry name" value="MFS_dom"/>
</dbReference>
<keyword evidence="5 8" id="KW-0812">Transmembrane</keyword>
<keyword evidence="2" id="KW-0813">Transport</keyword>
<name>A0ABD0S7V3_LOXSC</name>
<comment type="subcellular location">
    <subcellularLocation>
        <location evidence="1">Cell membrane</location>
        <topology evidence="1">Multi-pass membrane protein</topology>
    </subcellularLocation>
</comment>
<evidence type="ECO:0000256" key="8">
    <source>
        <dbReference type="SAM" id="Phobius"/>
    </source>
</evidence>
<feature type="transmembrane region" description="Helical" evidence="8">
    <location>
        <begin position="12"/>
        <end position="40"/>
    </location>
</feature>
<feature type="transmembrane region" description="Helical" evidence="8">
    <location>
        <begin position="60"/>
        <end position="80"/>
    </location>
</feature>
<evidence type="ECO:0000256" key="2">
    <source>
        <dbReference type="ARBA" id="ARBA00022448"/>
    </source>
</evidence>
<evidence type="ECO:0000313" key="11">
    <source>
        <dbReference type="Proteomes" id="UP001549921"/>
    </source>
</evidence>
<feature type="domain" description="Major facilitator superfamily (MFS) profile" evidence="9">
    <location>
        <begin position="14"/>
        <end position="461"/>
    </location>
</feature>
<evidence type="ECO:0000256" key="7">
    <source>
        <dbReference type="ARBA" id="ARBA00023136"/>
    </source>
</evidence>
<dbReference type="Proteomes" id="UP001549921">
    <property type="component" value="Unassembled WGS sequence"/>
</dbReference>
<feature type="transmembrane region" description="Helical" evidence="8">
    <location>
        <begin position="439"/>
        <end position="457"/>
    </location>
</feature>
<dbReference type="EMBL" id="JBEDNZ010000027">
    <property type="protein sequence ID" value="KAL0809957.1"/>
    <property type="molecule type" value="Genomic_DNA"/>
</dbReference>
<feature type="transmembrane region" description="Helical" evidence="8">
    <location>
        <begin position="369"/>
        <end position="394"/>
    </location>
</feature>
<feature type="transmembrane region" description="Helical" evidence="8">
    <location>
        <begin position="335"/>
        <end position="357"/>
    </location>
</feature>
<feature type="transmembrane region" description="Helical" evidence="8">
    <location>
        <begin position="87"/>
        <end position="105"/>
    </location>
</feature>
<dbReference type="InterPro" id="IPR005829">
    <property type="entry name" value="Sugar_transporter_CS"/>
</dbReference>
<dbReference type="GO" id="GO:0005886">
    <property type="term" value="C:plasma membrane"/>
    <property type="evidence" value="ECO:0007669"/>
    <property type="project" value="UniProtKB-SubCell"/>
</dbReference>
<dbReference type="AlphaFoldDB" id="A0ABD0S7V3"/>
<reference evidence="10 11" key="1">
    <citation type="submission" date="2024-06" db="EMBL/GenBank/DDBJ databases">
        <title>A chromosome-level genome assembly of beet webworm, Loxostege sticticalis.</title>
        <authorList>
            <person name="Zhang Y."/>
        </authorList>
    </citation>
    <scope>NUCLEOTIDE SEQUENCE [LARGE SCALE GENOMIC DNA]</scope>
    <source>
        <strain evidence="10">AQ028</strain>
        <tissue evidence="10">Male pupae</tissue>
    </source>
</reference>
<feature type="transmembrane region" description="Helical" evidence="8">
    <location>
        <begin position="173"/>
        <end position="190"/>
    </location>
</feature>
<comment type="caution">
    <text evidence="10">The sequence shown here is derived from an EMBL/GenBank/DDBJ whole genome shotgun (WGS) entry which is preliminary data.</text>
</comment>
<organism evidence="10 11">
    <name type="scientific">Loxostege sticticalis</name>
    <name type="common">Beet webworm moth</name>
    <dbReference type="NCBI Taxonomy" id="481309"/>
    <lineage>
        <taxon>Eukaryota</taxon>
        <taxon>Metazoa</taxon>
        <taxon>Ecdysozoa</taxon>
        <taxon>Arthropoda</taxon>
        <taxon>Hexapoda</taxon>
        <taxon>Insecta</taxon>
        <taxon>Pterygota</taxon>
        <taxon>Neoptera</taxon>
        <taxon>Endopterygota</taxon>
        <taxon>Lepidoptera</taxon>
        <taxon>Glossata</taxon>
        <taxon>Ditrysia</taxon>
        <taxon>Pyraloidea</taxon>
        <taxon>Crambidae</taxon>
        <taxon>Pyraustinae</taxon>
        <taxon>Loxostege</taxon>
    </lineage>
</organism>
<evidence type="ECO:0000259" key="9">
    <source>
        <dbReference type="PROSITE" id="PS50850"/>
    </source>
</evidence>
<keyword evidence="3" id="KW-1003">Cell membrane</keyword>
<evidence type="ECO:0000256" key="1">
    <source>
        <dbReference type="ARBA" id="ARBA00004651"/>
    </source>
</evidence>
<evidence type="ECO:0000256" key="4">
    <source>
        <dbReference type="ARBA" id="ARBA00022597"/>
    </source>
</evidence>
<dbReference type="InterPro" id="IPR036259">
    <property type="entry name" value="MFS_trans_sf"/>
</dbReference>
<dbReference type="FunFam" id="1.20.1250.20:FF:000218">
    <property type="entry name" value="facilitated trehalose transporter Tret1"/>
    <property type="match status" value="1"/>
</dbReference>
<feature type="transmembrane region" description="Helical" evidence="8">
    <location>
        <begin position="308"/>
        <end position="328"/>
    </location>
</feature>
<evidence type="ECO:0000256" key="3">
    <source>
        <dbReference type="ARBA" id="ARBA00022475"/>
    </source>
</evidence>
<protein>
    <recommendedName>
        <fullName evidence="9">Major facilitator superfamily (MFS) profile domain-containing protein</fullName>
    </recommendedName>
</protein>
<feature type="transmembrane region" description="Helical" evidence="8">
    <location>
        <begin position="270"/>
        <end position="288"/>
    </location>
</feature>
<dbReference type="Pfam" id="PF00083">
    <property type="entry name" value="Sugar_tr"/>
    <property type="match status" value="1"/>
</dbReference>
<dbReference type="SUPFAM" id="SSF103473">
    <property type="entry name" value="MFS general substrate transporter"/>
    <property type="match status" value="1"/>
</dbReference>
<evidence type="ECO:0000256" key="6">
    <source>
        <dbReference type="ARBA" id="ARBA00022989"/>
    </source>
</evidence>
<sequence length="507" mass="56083">MEEGKKKSSVPFLRQCFVTAGVCLNILGHGAVVGFTAFLIPGLRKPESHIKTTVTDESSIASIVGIALIVGNFTMTPLMGSIGRKKSHILTIFPILIGWFTIILADSVTTLVVARFLQGISMGMHAPLGAVIVAEMTHPANRGAFLSCISLSLATGIFICHTVGTYLTWQQSALAMSFIPFCSLIGIIFSPESPAWLISKGRYDEAAEVFYWLRGHSEEEDAELERMITVQNMVKKSSVAGQKLSLNTRIKRGLKYLSESFRKPEFYKPVSIMFFMYIVYQFSGINVITSYALDIIKQVVGPEANAKLLMVAMDVARIICNICAVFVMRKLKRRTVLFCSGMVVVMAYFAKGVFVYAKQSGSLPTVMQGQWLPILILAVYVSMTVGLTTVPFAISGEIFPLEYRGLAGGISALPWSINFFVAVKCFPILTVNIGMPLTYLLYGCVLLISLVFLYFLLPETKDKTLQEIEDKFRGLTVVDKRASEPLEREKEENSELLRRTSSTIIVL</sequence>
<proteinExistence type="predicted"/>
<gene>
    <name evidence="10" type="ORF">ABMA28_010805</name>
</gene>
<dbReference type="PANTHER" id="PTHR48021:SF68">
    <property type="entry name" value="MAJOR FACILITATOR SUPERFAMILY (MFS) PROFILE DOMAIN-CONTAINING PROTEIN"/>
    <property type="match status" value="1"/>
</dbReference>
<dbReference type="PROSITE" id="PS00217">
    <property type="entry name" value="SUGAR_TRANSPORT_2"/>
    <property type="match status" value="1"/>
</dbReference>
<evidence type="ECO:0000256" key="5">
    <source>
        <dbReference type="ARBA" id="ARBA00022692"/>
    </source>
</evidence>
<evidence type="ECO:0000313" key="10">
    <source>
        <dbReference type="EMBL" id="KAL0809957.1"/>
    </source>
</evidence>
<dbReference type="Gene3D" id="1.20.1250.20">
    <property type="entry name" value="MFS general substrate transporter like domains"/>
    <property type="match status" value="1"/>
</dbReference>
<feature type="transmembrane region" description="Helical" evidence="8">
    <location>
        <begin position="145"/>
        <end position="167"/>
    </location>
</feature>
<dbReference type="PROSITE" id="PS50850">
    <property type="entry name" value="MFS"/>
    <property type="match status" value="1"/>
</dbReference>
<keyword evidence="4" id="KW-0762">Sugar transport</keyword>
<keyword evidence="7 8" id="KW-0472">Membrane</keyword>